<dbReference type="InterPro" id="IPR004797">
    <property type="entry name" value="Competence_ComEC/Rec2"/>
</dbReference>
<proteinExistence type="predicted"/>
<feature type="transmembrane region" description="Helical" evidence="6">
    <location>
        <begin position="381"/>
        <end position="402"/>
    </location>
</feature>
<dbReference type="Pfam" id="PF03772">
    <property type="entry name" value="Competence"/>
    <property type="match status" value="1"/>
</dbReference>
<sequence length="778" mass="83946">MTRPTLARVGLAFAAGVMLMQLLPRFPPLTWTIAAALLCVAAAWRWRALRLPAALLLGACWAQWHACLILCVPFPDALARAPLMIEGRVDSIPSELGHARRFLFAVDRVELSDEEIPFTGLVRLSWYGDAPPLRVGERWRLPVRLKPRHGLANPGTFDYERWLFEHGVKATGNLRRGEAPARLDAGPGRYGLDRLRQDLANHLALVLAERPARALVQALVIGDRSGFDQEQWEILTRTGTNHLVAISGLHVGLIAGALFILVRWLWSRSARLTMALAAPRAAAVAALIAALGYAALAGFAVSTQRALIMLAVVLAALFWLRTLRPYHALLLALVGVLLVDPGAVLAAGFWLSFGAVAVLLYSLGQRLPRRDLWTRWGHAQWAVAIGLLPLLFLLFGRASLIAPLVNLVAVPIFSLLLLPLVLVSSLLSLLPGFGGVTQWPLQWTASLLGWCLDGLAWIAALPWAAITLPAPAPGVWLLAMAGAILLLAPRGLPGRWLGLLLVMPLFLVRPPTPAEGEAWFTLLDVGLGLAVVVRTQEGTLVYDTGPGFPSGFNTGSTVVAPFLTAQGVRAIERVVISHADRDHAGGLVGLLERIPVAHLSSGEPERLGLPGVVPCRAGEGWDWSGVSFRFLHPEDASLRGNDASCVLRVEAGGRAILLTGDIEARTERRLARALGDALASDILVAGHHGSATSTQPEFLDAVAPSLVLFASGYANQFGFPAAVVRERVSARGIAMLDTGLLGAIDIRIQADGRMQGPRAWREVNQRFWTHRPTGWPTH</sequence>
<feature type="transmembrane region" description="Helical" evidence="6">
    <location>
        <begin position="443"/>
        <end position="464"/>
    </location>
</feature>
<feature type="transmembrane region" description="Helical" evidence="6">
    <location>
        <begin position="470"/>
        <end position="488"/>
    </location>
</feature>
<feature type="transmembrane region" description="Helical" evidence="6">
    <location>
        <begin position="278"/>
        <end position="299"/>
    </location>
</feature>
<feature type="transmembrane region" description="Helical" evidence="6">
    <location>
        <begin position="5"/>
        <end position="23"/>
    </location>
</feature>
<dbReference type="AlphaFoldDB" id="A0A9X0WKR0"/>
<comment type="caution">
    <text evidence="8">The sequence shown here is derived from an EMBL/GenBank/DDBJ whole genome shotgun (WGS) entry which is preliminary data.</text>
</comment>
<dbReference type="InterPro" id="IPR025405">
    <property type="entry name" value="DUF4131"/>
</dbReference>
<keyword evidence="3 6" id="KW-0812">Transmembrane</keyword>
<accession>A0A9X0WKR0</accession>
<evidence type="ECO:0000256" key="2">
    <source>
        <dbReference type="ARBA" id="ARBA00022475"/>
    </source>
</evidence>
<dbReference type="GO" id="GO:0005886">
    <property type="term" value="C:plasma membrane"/>
    <property type="evidence" value="ECO:0007669"/>
    <property type="project" value="UniProtKB-SubCell"/>
</dbReference>
<evidence type="ECO:0000256" key="6">
    <source>
        <dbReference type="SAM" id="Phobius"/>
    </source>
</evidence>
<dbReference type="PANTHER" id="PTHR30619:SF1">
    <property type="entry name" value="RECOMBINATION PROTEIN 2"/>
    <property type="match status" value="1"/>
</dbReference>
<keyword evidence="4 6" id="KW-1133">Transmembrane helix</keyword>
<evidence type="ECO:0000313" key="8">
    <source>
        <dbReference type="EMBL" id="MBK1646531.1"/>
    </source>
</evidence>
<evidence type="ECO:0000256" key="4">
    <source>
        <dbReference type="ARBA" id="ARBA00022989"/>
    </source>
</evidence>
<reference evidence="8 9" key="1">
    <citation type="journal article" date="2020" name="Microorganisms">
        <title>Osmotic Adaptation and Compatible Solute Biosynthesis of Phototrophic Bacteria as Revealed from Genome Analyses.</title>
        <authorList>
            <person name="Imhoff J.F."/>
            <person name="Rahn T."/>
            <person name="Kunzel S."/>
            <person name="Keller A."/>
            <person name="Neulinger S.C."/>
        </authorList>
    </citation>
    <scope>NUCLEOTIDE SEQUENCE [LARGE SCALE GENOMIC DNA]</scope>
    <source>
        <strain evidence="8 9">DSM 21303</strain>
    </source>
</reference>
<dbReference type="SMART" id="SM00849">
    <property type="entry name" value="Lactamase_B"/>
    <property type="match status" value="1"/>
</dbReference>
<gene>
    <name evidence="8" type="ORF">CKO25_18150</name>
</gene>
<evidence type="ECO:0000256" key="1">
    <source>
        <dbReference type="ARBA" id="ARBA00004651"/>
    </source>
</evidence>
<dbReference type="InterPro" id="IPR036866">
    <property type="entry name" value="RibonucZ/Hydroxyglut_hydro"/>
</dbReference>
<keyword evidence="9" id="KW-1185">Reference proteome</keyword>
<evidence type="ECO:0000259" key="7">
    <source>
        <dbReference type="SMART" id="SM00849"/>
    </source>
</evidence>
<dbReference type="PANTHER" id="PTHR30619">
    <property type="entry name" value="DNA INTERNALIZATION/COMPETENCE PROTEIN COMEC/REC2"/>
    <property type="match status" value="1"/>
</dbReference>
<keyword evidence="5 6" id="KW-0472">Membrane</keyword>
<feature type="transmembrane region" description="Helical" evidence="6">
    <location>
        <begin position="29"/>
        <end position="46"/>
    </location>
</feature>
<evidence type="ECO:0000313" key="9">
    <source>
        <dbReference type="Proteomes" id="UP001138802"/>
    </source>
</evidence>
<dbReference type="Pfam" id="PF13567">
    <property type="entry name" value="DUF4131"/>
    <property type="match status" value="1"/>
</dbReference>
<feature type="transmembrane region" description="Helical" evidence="6">
    <location>
        <begin position="243"/>
        <end position="266"/>
    </location>
</feature>
<dbReference type="NCBIfam" id="TIGR00361">
    <property type="entry name" value="ComEC_Rec2"/>
    <property type="match status" value="1"/>
</dbReference>
<dbReference type="InterPro" id="IPR004477">
    <property type="entry name" value="ComEC_N"/>
</dbReference>
<dbReference type="Proteomes" id="UP001138802">
    <property type="component" value="Unassembled WGS sequence"/>
</dbReference>
<organism evidence="8 9">
    <name type="scientific">Thiocapsa imhoffii</name>
    <dbReference type="NCBI Taxonomy" id="382777"/>
    <lineage>
        <taxon>Bacteria</taxon>
        <taxon>Pseudomonadati</taxon>
        <taxon>Pseudomonadota</taxon>
        <taxon>Gammaproteobacteria</taxon>
        <taxon>Chromatiales</taxon>
        <taxon>Chromatiaceae</taxon>
        <taxon>Thiocapsa</taxon>
    </lineage>
</organism>
<dbReference type="SUPFAM" id="SSF56281">
    <property type="entry name" value="Metallo-hydrolase/oxidoreductase"/>
    <property type="match status" value="1"/>
</dbReference>
<comment type="subcellular location">
    <subcellularLocation>
        <location evidence="1">Cell membrane</location>
        <topology evidence="1">Multi-pass membrane protein</topology>
    </subcellularLocation>
</comment>
<feature type="transmembrane region" description="Helical" evidence="6">
    <location>
        <begin position="408"/>
        <end position="431"/>
    </location>
</feature>
<dbReference type="Pfam" id="PF00753">
    <property type="entry name" value="Lactamase_B"/>
    <property type="match status" value="1"/>
</dbReference>
<dbReference type="NCBIfam" id="TIGR00360">
    <property type="entry name" value="ComEC_N-term"/>
    <property type="match status" value="1"/>
</dbReference>
<name>A0A9X0WKR0_9GAMM</name>
<evidence type="ECO:0000256" key="3">
    <source>
        <dbReference type="ARBA" id="ARBA00022692"/>
    </source>
</evidence>
<dbReference type="InterPro" id="IPR052159">
    <property type="entry name" value="Competence_DNA_uptake"/>
</dbReference>
<keyword evidence="2" id="KW-1003">Cell membrane</keyword>
<dbReference type="GO" id="GO:0030420">
    <property type="term" value="P:establishment of competence for transformation"/>
    <property type="evidence" value="ECO:0007669"/>
    <property type="project" value="InterPro"/>
</dbReference>
<dbReference type="CDD" id="cd07731">
    <property type="entry name" value="ComA-like_MBL-fold"/>
    <property type="match status" value="1"/>
</dbReference>
<feature type="domain" description="Metallo-beta-lactamase" evidence="7">
    <location>
        <begin position="527"/>
        <end position="713"/>
    </location>
</feature>
<feature type="transmembrane region" description="Helical" evidence="6">
    <location>
        <begin position="328"/>
        <end position="361"/>
    </location>
</feature>
<dbReference type="Gene3D" id="3.60.15.10">
    <property type="entry name" value="Ribonuclease Z/Hydroxyacylglutathione hydrolase-like"/>
    <property type="match status" value="1"/>
</dbReference>
<dbReference type="InterPro" id="IPR035681">
    <property type="entry name" value="ComA-like_MBL"/>
</dbReference>
<dbReference type="InterPro" id="IPR001279">
    <property type="entry name" value="Metallo-B-lactamas"/>
</dbReference>
<dbReference type="EMBL" id="NRSD01000027">
    <property type="protein sequence ID" value="MBK1646531.1"/>
    <property type="molecule type" value="Genomic_DNA"/>
</dbReference>
<protein>
    <submittedName>
        <fullName evidence="8">DNA internalization-related competence protein ComEC/Rec2</fullName>
    </submittedName>
</protein>
<feature type="transmembrane region" description="Helical" evidence="6">
    <location>
        <begin position="306"/>
        <end position="322"/>
    </location>
</feature>
<dbReference type="RefSeq" id="WP_200389353.1">
    <property type="nucleotide sequence ID" value="NZ_NRSD01000027.1"/>
</dbReference>
<evidence type="ECO:0000256" key="5">
    <source>
        <dbReference type="ARBA" id="ARBA00023136"/>
    </source>
</evidence>